<feature type="signal peptide" evidence="1">
    <location>
        <begin position="1"/>
        <end position="23"/>
    </location>
</feature>
<dbReference type="Pfam" id="PF00188">
    <property type="entry name" value="CAP"/>
    <property type="match status" value="3"/>
</dbReference>
<dbReference type="InterPro" id="IPR018244">
    <property type="entry name" value="Allrgn_V5/Tpx1_CS"/>
</dbReference>
<protein>
    <submittedName>
        <fullName evidence="3">Glioma pathogenesis-related protein 1</fullName>
    </submittedName>
</protein>
<keyword evidence="4" id="KW-1185">Reference proteome</keyword>
<keyword evidence="1" id="KW-0732">Signal</keyword>
<evidence type="ECO:0000313" key="4">
    <source>
        <dbReference type="Proteomes" id="UP001233172"/>
    </source>
</evidence>
<dbReference type="AlphaFoldDB" id="A0AAD8ASA3"/>
<dbReference type="SMART" id="SM00198">
    <property type="entry name" value="SCP"/>
    <property type="match status" value="2"/>
</dbReference>
<dbReference type="GO" id="GO:0005576">
    <property type="term" value="C:extracellular region"/>
    <property type="evidence" value="ECO:0007669"/>
    <property type="project" value="InterPro"/>
</dbReference>
<feature type="chain" id="PRO_5042043529" evidence="1">
    <location>
        <begin position="24"/>
        <end position="645"/>
    </location>
</feature>
<dbReference type="SUPFAM" id="SSF55797">
    <property type="entry name" value="PR-1-like"/>
    <property type="match status" value="3"/>
</dbReference>
<sequence length="645" mass="69046">MTAFKILFFLLVICLCGFDTNNCLDAVKSHILNHRDMVKRAVTEKSGFTAEEATGIVDRHNELRTSEQSSDMLNITWNSVLETSSQTHAAKCNFSHSSDAYRSNVGEFSYAGENLYASSGTSLNVTVIVDYWYSEKSDYNYDNNTCTKVCGHYTQVVWANSTAIGCGVQFCPVLASSSMNSYFVVCQYGPGGNVNNLRPYTKGALTDATTTTTSATMGTAATAKSGFNATEVSGIVSRHNKLRANEPSTDMLNMTWNTALESNAQRHASRCNFSHSSGANRTNVGEFSYAGENLYASSGKISVGEFSYAGENLYASSCKISVGEFSYAGENLYASSGKISVGEFSYAGENLYASSGKISVGEFSYAGENLYASSGKISVGEFSYAGENLYASSGKISVGEFSYAGENLYASSCKISVGEFSYAGENLYASSCKISVGEFSYAGENLYASSGKISVGEFSYAGENLYASSGKISVGEFSYAGENLYASSCKISVGEFSYAGENLYASSCKISVGELSYAGENLYASSGTLNVNSFVDSWYSEKSQYNYDANSCSGTCGHYTQVVWANSTGIGCGVQFCPVLASSSMKNSYFVVCQYGPGGNIAGKRPFTKASSSGHFPPNLSLTYTSLALVCFFMSKAIIDERRVT</sequence>
<comment type="caution">
    <text evidence="3">The sequence shown here is derived from an EMBL/GenBank/DDBJ whole genome shotgun (WGS) entry which is preliminary data.</text>
</comment>
<accession>A0AAD8ASA3</accession>
<evidence type="ECO:0000313" key="3">
    <source>
        <dbReference type="EMBL" id="KAK0041443.1"/>
    </source>
</evidence>
<dbReference type="EMBL" id="JASAOG010000275">
    <property type="protein sequence ID" value="KAK0041443.1"/>
    <property type="molecule type" value="Genomic_DNA"/>
</dbReference>
<dbReference type="PROSITE" id="PS01010">
    <property type="entry name" value="CRISP_2"/>
    <property type="match status" value="2"/>
</dbReference>
<feature type="domain" description="SCP" evidence="2">
    <location>
        <begin position="51"/>
        <end position="196"/>
    </location>
</feature>
<organism evidence="3 4">
    <name type="scientific">Biomphalaria pfeifferi</name>
    <name type="common">Bloodfluke planorb</name>
    <name type="synonym">Freshwater snail</name>
    <dbReference type="NCBI Taxonomy" id="112525"/>
    <lineage>
        <taxon>Eukaryota</taxon>
        <taxon>Metazoa</taxon>
        <taxon>Spiralia</taxon>
        <taxon>Lophotrochozoa</taxon>
        <taxon>Mollusca</taxon>
        <taxon>Gastropoda</taxon>
        <taxon>Heterobranchia</taxon>
        <taxon>Euthyneura</taxon>
        <taxon>Panpulmonata</taxon>
        <taxon>Hygrophila</taxon>
        <taxon>Lymnaeoidea</taxon>
        <taxon>Planorbidae</taxon>
        <taxon>Biomphalaria</taxon>
    </lineage>
</organism>
<dbReference type="InterPro" id="IPR035940">
    <property type="entry name" value="CAP_sf"/>
</dbReference>
<dbReference type="Gene3D" id="3.40.33.10">
    <property type="entry name" value="CAP"/>
    <property type="match status" value="3"/>
</dbReference>
<name>A0AAD8ASA3_BIOPF</name>
<proteinExistence type="predicted"/>
<feature type="domain" description="SCP" evidence="2">
    <location>
        <begin position="480"/>
        <end position="603"/>
    </location>
</feature>
<reference evidence="3" key="1">
    <citation type="journal article" date="2023" name="PLoS Negl. Trop. Dis.">
        <title>A genome sequence for Biomphalaria pfeifferi, the major vector snail for the human-infecting parasite Schistosoma mansoni.</title>
        <authorList>
            <person name="Bu L."/>
            <person name="Lu L."/>
            <person name="Laidemitt M.R."/>
            <person name="Zhang S.M."/>
            <person name="Mutuku M."/>
            <person name="Mkoji G."/>
            <person name="Steinauer M."/>
            <person name="Loker E.S."/>
        </authorList>
    </citation>
    <scope>NUCLEOTIDE SEQUENCE</scope>
    <source>
        <strain evidence="3">KasaAsao</strain>
    </source>
</reference>
<dbReference type="InterPro" id="IPR001283">
    <property type="entry name" value="CRISP-related"/>
</dbReference>
<dbReference type="PANTHER" id="PTHR10334">
    <property type="entry name" value="CYSTEINE-RICH SECRETORY PROTEIN-RELATED"/>
    <property type="match status" value="1"/>
</dbReference>
<dbReference type="PRINTS" id="PR00837">
    <property type="entry name" value="V5TPXLIKE"/>
</dbReference>
<dbReference type="PROSITE" id="PS01009">
    <property type="entry name" value="CRISP_1"/>
    <property type="match status" value="2"/>
</dbReference>
<evidence type="ECO:0000256" key="1">
    <source>
        <dbReference type="SAM" id="SignalP"/>
    </source>
</evidence>
<reference evidence="3" key="2">
    <citation type="submission" date="2023-04" db="EMBL/GenBank/DDBJ databases">
        <authorList>
            <person name="Bu L."/>
            <person name="Lu L."/>
            <person name="Laidemitt M.R."/>
            <person name="Zhang S.M."/>
            <person name="Mutuku M."/>
            <person name="Mkoji G."/>
            <person name="Steinauer M."/>
            <person name="Loker E.S."/>
        </authorList>
    </citation>
    <scope>NUCLEOTIDE SEQUENCE</scope>
    <source>
        <strain evidence="3">KasaAsao</strain>
        <tissue evidence="3">Whole Snail</tissue>
    </source>
</reference>
<dbReference type="Proteomes" id="UP001233172">
    <property type="component" value="Unassembled WGS sequence"/>
</dbReference>
<dbReference type="InterPro" id="IPR014044">
    <property type="entry name" value="CAP_dom"/>
</dbReference>
<gene>
    <name evidence="3" type="ORF">Bpfe_029114</name>
</gene>
<evidence type="ECO:0000259" key="2">
    <source>
        <dbReference type="SMART" id="SM00198"/>
    </source>
</evidence>